<dbReference type="PANTHER" id="PTHR43311:SF2">
    <property type="entry name" value="GLUTAMATE--TRNA LIGASE, MITOCHONDRIAL-RELATED"/>
    <property type="match status" value="1"/>
</dbReference>
<dbReference type="VEuPathDB" id="ToxoDB:EMWEY_00049700"/>
<dbReference type="GO" id="GO:0005524">
    <property type="term" value="F:ATP binding"/>
    <property type="evidence" value="ECO:0007669"/>
    <property type="project" value="UniProtKB-KW"/>
</dbReference>
<feature type="non-terminal residue" evidence="11">
    <location>
        <position position="1"/>
    </location>
</feature>
<dbReference type="PANTHER" id="PTHR43311">
    <property type="entry name" value="GLUTAMATE--TRNA LIGASE"/>
    <property type="match status" value="1"/>
</dbReference>
<feature type="domain" description="Glutamyl/glutaminyl-tRNA synthetase class Ib catalytic" evidence="9">
    <location>
        <begin position="744"/>
        <end position="853"/>
    </location>
</feature>
<dbReference type="SUPFAM" id="SSF52374">
    <property type="entry name" value="Nucleotidylyl transferase"/>
    <property type="match status" value="1"/>
</dbReference>
<dbReference type="EMBL" id="HG719602">
    <property type="protein sequence ID" value="CDJ58331.1"/>
    <property type="molecule type" value="Genomic_DNA"/>
</dbReference>
<dbReference type="SMART" id="SM00320">
    <property type="entry name" value="WD40"/>
    <property type="match status" value="3"/>
</dbReference>
<evidence type="ECO:0000256" key="2">
    <source>
        <dbReference type="ARBA" id="ARBA00022598"/>
    </source>
</evidence>
<dbReference type="PROSITE" id="PS50294">
    <property type="entry name" value="WD_REPEATS_REGION"/>
    <property type="match status" value="1"/>
</dbReference>
<proteinExistence type="predicted"/>
<dbReference type="Gene3D" id="2.130.10.10">
    <property type="entry name" value="YVTN repeat-like/Quinoprotein amine dehydrogenase"/>
    <property type="match status" value="1"/>
</dbReference>
<keyword evidence="1 7" id="KW-0853">WD repeat</keyword>
<dbReference type="Proteomes" id="UP000030763">
    <property type="component" value="Unassembled WGS sequence"/>
</dbReference>
<dbReference type="AlphaFoldDB" id="U6M2T3"/>
<dbReference type="InterPro" id="IPR000924">
    <property type="entry name" value="Glu/Gln-tRNA-synth"/>
</dbReference>
<evidence type="ECO:0000256" key="5">
    <source>
        <dbReference type="ARBA" id="ARBA00022840"/>
    </source>
</evidence>
<feature type="compositionally biased region" description="Polar residues" evidence="8">
    <location>
        <begin position="1139"/>
        <end position="1156"/>
    </location>
</feature>
<keyword evidence="3" id="KW-0677">Repeat</keyword>
<dbReference type="Pfam" id="PF00749">
    <property type="entry name" value="tRNA-synt_1c"/>
    <property type="match status" value="2"/>
</dbReference>
<dbReference type="PRINTS" id="PR00987">
    <property type="entry name" value="TRNASYNTHGLU"/>
</dbReference>
<keyword evidence="4" id="KW-0547">Nucleotide-binding</keyword>
<dbReference type="SUPFAM" id="SSF50978">
    <property type="entry name" value="WD40 repeat-like"/>
    <property type="match status" value="1"/>
</dbReference>
<dbReference type="InterPro" id="IPR001680">
    <property type="entry name" value="WD40_rpt"/>
</dbReference>
<feature type="repeat" description="WD" evidence="7">
    <location>
        <begin position="72"/>
        <end position="108"/>
    </location>
</feature>
<evidence type="ECO:0000256" key="8">
    <source>
        <dbReference type="SAM" id="MobiDB-lite"/>
    </source>
</evidence>
<dbReference type="PROSITE" id="PS50082">
    <property type="entry name" value="WD_REPEATS_2"/>
    <property type="match status" value="1"/>
</dbReference>
<dbReference type="GO" id="GO:0006424">
    <property type="term" value="P:glutamyl-tRNA aminoacylation"/>
    <property type="evidence" value="ECO:0007669"/>
    <property type="project" value="TreeGrafter"/>
</dbReference>
<dbReference type="Pfam" id="PF00400">
    <property type="entry name" value="WD40"/>
    <property type="match status" value="1"/>
</dbReference>
<keyword evidence="5" id="KW-0067">ATP-binding</keyword>
<dbReference type="PROSITE" id="PS00678">
    <property type="entry name" value="WD_REPEATS_1"/>
    <property type="match status" value="1"/>
</dbReference>
<feature type="region of interest" description="Disordered" evidence="8">
    <location>
        <begin position="1113"/>
        <end position="1159"/>
    </location>
</feature>
<evidence type="ECO:0000259" key="10">
    <source>
        <dbReference type="Pfam" id="PF04003"/>
    </source>
</evidence>
<dbReference type="InterPro" id="IPR019775">
    <property type="entry name" value="WD40_repeat_CS"/>
</dbReference>
<dbReference type="InterPro" id="IPR049940">
    <property type="entry name" value="GluQ/Sye"/>
</dbReference>
<evidence type="ECO:0000313" key="11">
    <source>
        <dbReference type="EMBL" id="CDJ58331.1"/>
    </source>
</evidence>
<evidence type="ECO:0000256" key="3">
    <source>
        <dbReference type="ARBA" id="ARBA00022737"/>
    </source>
</evidence>
<dbReference type="InterPro" id="IPR014729">
    <property type="entry name" value="Rossmann-like_a/b/a_fold"/>
</dbReference>
<dbReference type="InterPro" id="IPR007148">
    <property type="entry name" value="SSU_processome_Utp12"/>
</dbReference>
<evidence type="ECO:0000313" key="12">
    <source>
        <dbReference type="Proteomes" id="UP000030763"/>
    </source>
</evidence>
<evidence type="ECO:0000256" key="1">
    <source>
        <dbReference type="ARBA" id="ARBA00022574"/>
    </source>
</evidence>
<sequence length="1200" mass="130070">VYTAASSNHASLGSLDAGGSLAGPLGAPMDSGVQFTCVAIDAGGELLVAGSQGSCFSAFVWSVRTAKLLEELTGHEAPVVSVAFHPHPDRQGLLATGSWDKSVKVWDILGRRSRGGAPETLLQSGGVQCLAFEPQGRACSSCSYPPHVLSSPASVSACRGLHCPKVFLYDIEAGTLTAAFLLTSNCLLEGIFRELNSKYIADDGTPIQEYDLSDEEDNFNEGERERKRIRSHRSLPGVMMGDLAAKNDRVFLVHAVAFSGDSRSFAVATSHGLYIYSIDLQGGLIGNYGITELGSTLPFLTRNVTMSNISKALAKEEFAKAFLFALVANNLPTLLCVYEKIPASSVPLVCSSLSPALLPSLLLFLQTVLSPDVQVGTRHLQFHLLWLSCLLKLRMHVFQGELGRLWAETNADKSGSADHSRAESFTRLSRISVDLRTLFLLLLRQLQQQHANLHATFASNLGTLSFLTAAMRNRRKPLTDSTACSALERCLTTTALLRARTGPPTWALNGAPKGDPRESHLQAFTNDHRLHKGATGGSPGNRALQGRGEGGRDKGDRFILRIDDTDASRSQRQMEAALIEDLQWLGIKWEEGPDVGGSRGPYRQSERLEIYQQQGRRLLDKGLLYKCFCSRERLLQLRRECTQHGLPPRYDGKCRSLDPQQAELFAAAGRPFTLRFKTPAEPEAVCFTDLVRGFVRLSVQQTAGDFVCFRDAAGAPSLGVAGAAGSREEAVEGPSATKEGAVWGIPVYNFCAAVDDWLMGVTAVVRGEEHIPNTVAQILVARALGAPVPLFCHLPVIVAKEGGKISKRRQQQPAISSTNSSNRSSSSSSSDYTIRGMRLRGYHPEAVVDFLRGHHTNDGGKQSDRPSWLSAVGKSAFCFDDVHLKFAHKQKIRQLAASPNAEPLVHFFLQIIAMASDGCPGAAVSLQHAAAAPALQSIQREAPVSSDIHGCSQHLFDFISLAARLVLPQHIVPAAVVAALGEYLTGGPLQVVDALGDHQGLAAVYGGLAAFRGVAAAVLKSRELFAGLSTVCTGPEECAGDGYERIQHHPEQHLDIMQQFEIWKQQLLLQLQISKAELLRLLRISLTGKDTGLPLLQQLQLLKRAELAGLPPLPAAASCSSEGDRQGDKMRDRQEDNSSRTGSDTQRNSTPQSNSCGHRHRGVLWISRQKVKTLQQRLDELQHVLKELSVHAKPTINANA</sequence>
<feature type="region of interest" description="Disordered" evidence="8">
    <location>
        <begin position="803"/>
        <end position="832"/>
    </location>
</feature>
<dbReference type="GO" id="GO:0004818">
    <property type="term" value="F:glutamate-tRNA ligase activity"/>
    <property type="evidence" value="ECO:0007669"/>
    <property type="project" value="TreeGrafter"/>
</dbReference>
<dbReference type="GeneID" id="25338956"/>
<dbReference type="InterPro" id="IPR036322">
    <property type="entry name" value="WD40_repeat_dom_sf"/>
</dbReference>
<feature type="region of interest" description="Disordered" evidence="8">
    <location>
        <begin position="530"/>
        <end position="555"/>
    </location>
</feature>
<dbReference type="OrthoDB" id="428822at2759"/>
<reference evidence="11" key="2">
    <citation type="submission" date="2013-10" db="EMBL/GenBank/DDBJ databases">
        <authorList>
            <person name="Aslett M."/>
        </authorList>
    </citation>
    <scope>NUCLEOTIDE SEQUENCE [LARGE SCALE GENOMIC DNA]</scope>
    <source>
        <strain evidence="11">Weybridge</strain>
    </source>
</reference>
<feature type="domain" description="Small-subunit processome Utp12" evidence="10">
    <location>
        <begin position="334"/>
        <end position="468"/>
    </location>
</feature>
<organism evidence="11 12">
    <name type="scientific">Eimeria maxima</name>
    <name type="common">Coccidian parasite</name>
    <dbReference type="NCBI Taxonomy" id="5804"/>
    <lineage>
        <taxon>Eukaryota</taxon>
        <taxon>Sar</taxon>
        <taxon>Alveolata</taxon>
        <taxon>Apicomplexa</taxon>
        <taxon>Conoidasida</taxon>
        <taxon>Coccidia</taxon>
        <taxon>Eucoccidiorida</taxon>
        <taxon>Eimeriorina</taxon>
        <taxon>Eimeriidae</taxon>
        <taxon>Eimeria</taxon>
    </lineage>
</organism>
<name>U6M2T3_EIMMA</name>
<feature type="compositionally biased region" description="Basic and acidic residues" evidence="8">
    <location>
        <begin position="1122"/>
        <end position="1138"/>
    </location>
</feature>
<dbReference type="Pfam" id="PF04003">
    <property type="entry name" value="Utp12"/>
    <property type="match status" value="1"/>
</dbReference>
<dbReference type="RefSeq" id="XP_013334977.1">
    <property type="nucleotide sequence ID" value="XM_013479523.1"/>
</dbReference>
<dbReference type="InterPro" id="IPR015943">
    <property type="entry name" value="WD40/YVTN_repeat-like_dom_sf"/>
</dbReference>
<evidence type="ECO:0000256" key="4">
    <source>
        <dbReference type="ARBA" id="ARBA00022741"/>
    </source>
</evidence>
<dbReference type="OMA" id="THCICSA"/>
<evidence type="ECO:0000256" key="6">
    <source>
        <dbReference type="ARBA" id="ARBA00023146"/>
    </source>
</evidence>
<accession>U6M2T3</accession>
<dbReference type="Gene3D" id="3.40.50.620">
    <property type="entry name" value="HUPs"/>
    <property type="match status" value="1"/>
</dbReference>
<dbReference type="GO" id="GO:0005829">
    <property type="term" value="C:cytosol"/>
    <property type="evidence" value="ECO:0007669"/>
    <property type="project" value="TreeGrafter"/>
</dbReference>
<keyword evidence="12" id="KW-1185">Reference proteome</keyword>
<keyword evidence="2" id="KW-0436">Ligase</keyword>
<evidence type="ECO:0000256" key="7">
    <source>
        <dbReference type="PROSITE-ProRule" id="PRU00221"/>
    </source>
</evidence>
<dbReference type="InterPro" id="IPR020058">
    <property type="entry name" value="Glu/Gln-tRNA-synth_Ib_cat-dom"/>
</dbReference>
<feature type="compositionally biased region" description="Low complexity" evidence="8">
    <location>
        <begin position="816"/>
        <end position="830"/>
    </location>
</feature>
<protein>
    <submittedName>
        <fullName evidence="11">Glutamyl-tRNA synthetase, putative</fullName>
    </submittedName>
</protein>
<feature type="domain" description="Glutamyl/glutaminyl-tRNA synthetase class Ib catalytic" evidence="9">
    <location>
        <begin position="553"/>
        <end position="702"/>
    </location>
</feature>
<evidence type="ECO:0000259" key="9">
    <source>
        <dbReference type="Pfam" id="PF00749"/>
    </source>
</evidence>
<gene>
    <name evidence="11" type="ORF">EMWEY_00049700</name>
</gene>
<keyword evidence="6 11" id="KW-0030">Aminoacyl-tRNA synthetase</keyword>
<reference evidence="11" key="1">
    <citation type="submission" date="2013-10" db="EMBL/GenBank/DDBJ databases">
        <title>Genomic analysis of the causative agents of coccidiosis in chickens.</title>
        <authorList>
            <person name="Reid A.J."/>
            <person name="Blake D."/>
            <person name="Billington K."/>
            <person name="Browne H."/>
            <person name="Dunn M."/>
            <person name="Hung S."/>
            <person name="Kawahara F."/>
            <person name="Miranda-Saavedra D."/>
            <person name="Mourier T."/>
            <person name="Nagra H."/>
            <person name="Otto T.D."/>
            <person name="Rawlings N."/>
            <person name="Sanchez A."/>
            <person name="Sanders M."/>
            <person name="Subramaniam C."/>
            <person name="Tay Y."/>
            <person name="Dear P."/>
            <person name="Doerig C."/>
            <person name="Gruber A."/>
            <person name="Parkinson J."/>
            <person name="Shirley M."/>
            <person name="Wan K.L."/>
            <person name="Berriman M."/>
            <person name="Tomley F."/>
            <person name="Pain A."/>
        </authorList>
    </citation>
    <scope>NUCLEOTIDE SEQUENCE [LARGE SCALE GENOMIC DNA]</scope>
    <source>
        <strain evidence="11">Weybridge</strain>
    </source>
</reference>